<feature type="compositionally biased region" description="Polar residues" evidence="1">
    <location>
        <begin position="163"/>
        <end position="175"/>
    </location>
</feature>
<dbReference type="PANTHER" id="PTHR28136:SF1">
    <property type="entry name" value="NUCLEUS EXPORT PROTEIN BRL1"/>
    <property type="match status" value="1"/>
</dbReference>
<dbReference type="PANTHER" id="PTHR28136">
    <property type="entry name" value="NUCLEUS EXPORT PROTEIN BRR6"/>
    <property type="match status" value="1"/>
</dbReference>
<dbReference type="GO" id="GO:0031965">
    <property type="term" value="C:nuclear membrane"/>
    <property type="evidence" value="ECO:0007669"/>
    <property type="project" value="InterPro"/>
</dbReference>
<dbReference type="AlphaFoldDB" id="A0AAN6KS42"/>
<dbReference type="SMART" id="SM01042">
    <property type="entry name" value="Brr6_like_C_C"/>
    <property type="match status" value="1"/>
</dbReference>
<evidence type="ECO:0000256" key="2">
    <source>
        <dbReference type="SAM" id="Phobius"/>
    </source>
</evidence>
<keyword evidence="2" id="KW-1133">Transmembrane helix</keyword>
<keyword evidence="5" id="KW-1185">Reference proteome</keyword>
<feature type="compositionally biased region" description="Low complexity" evidence="1">
    <location>
        <begin position="251"/>
        <end position="262"/>
    </location>
</feature>
<sequence>MSRSMKETPMDFEYQNRTGPMDSRSGFARVGQTAHLFSQTAKKRESSGDMDAGMPHVQSLTLKLAGDYDAYDSPPKSSANHLPSPSKPLPPRPVFNSLYSTPRRTNNDIDDSSAGETPRSPEQNNDSDATPDTTSLRNALIRSQEAASMPTQPGAAAPERPSPQKSNSWITTQLTKAKHKFASPGRGEIARADHTSGMEGGVQKRRKREIHRKESRRRRHSMSDSGDSDDNSNNSRTTHHTHLSSPRKPSHSSQNPASSSPPERQQHWLTTLWTFIETHPTVPHILSWYAQLAFNIFLLSCFAYAISSAWRAFTTDINHAAHSVTLEIMAEMAACAREYTANRCAEGRVPAMETVCENWRGCMERDPLKVGRAKVSARTFAEVFNSFMEPISYKAMGFTFLMVFGCFGISNLAFGLFRKTESVGAYPPQAYYPPPPPTPQRAFSGQGQGLGQDGGFYGGGGTPWQQGMGLEPLPSGVYGQIEGRGSPVRRLQY</sequence>
<feature type="compositionally biased region" description="Polar residues" evidence="1">
    <location>
        <begin position="120"/>
        <end position="137"/>
    </location>
</feature>
<feature type="region of interest" description="Disordered" evidence="1">
    <location>
        <begin position="428"/>
        <end position="448"/>
    </location>
</feature>
<evidence type="ECO:0000259" key="3">
    <source>
        <dbReference type="SMART" id="SM01042"/>
    </source>
</evidence>
<feature type="region of interest" description="Disordered" evidence="1">
    <location>
        <begin position="1"/>
        <end position="264"/>
    </location>
</feature>
<dbReference type="InterPro" id="IPR040202">
    <property type="entry name" value="Brl1/Brr6"/>
</dbReference>
<gene>
    <name evidence="4" type="ORF">LTR91_007192</name>
</gene>
<dbReference type="InterPro" id="IPR018767">
    <property type="entry name" value="Brl1/Brr6_dom"/>
</dbReference>
<dbReference type="Proteomes" id="UP001175353">
    <property type="component" value="Unassembled WGS sequence"/>
</dbReference>
<name>A0AAN6KS42_9PEZI</name>
<comment type="caution">
    <text evidence="4">The sequence shown here is derived from an EMBL/GenBank/DDBJ whole genome shotgun (WGS) entry which is preliminary data.</text>
</comment>
<proteinExistence type="predicted"/>
<evidence type="ECO:0000313" key="5">
    <source>
        <dbReference type="Proteomes" id="UP001175353"/>
    </source>
</evidence>
<reference evidence="4" key="1">
    <citation type="submission" date="2023-06" db="EMBL/GenBank/DDBJ databases">
        <title>Black Yeasts Isolated from many extreme environments.</title>
        <authorList>
            <person name="Coleine C."/>
            <person name="Stajich J.E."/>
            <person name="Selbmann L."/>
        </authorList>
    </citation>
    <scope>NUCLEOTIDE SEQUENCE</scope>
    <source>
        <strain evidence="4">CCFEE 5200</strain>
    </source>
</reference>
<keyword evidence="2" id="KW-0472">Membrane</keyword>
<feature type="domain" description="Brl1/Brr6" evidence="3">
    <location>
        <begin position="286"/>
        <end position="418"/>
    </location>
</feature>
<protein>
    <recommendedName>
        <fullName evidence="3">Brl1/Brr6 domain-containing protein</fullName>
    </recommendedName>
</protein>
<accession>A0AAN6KS42</accession>
<evidence type="ECO:0000313" key="4">
    <source>
        <dbReference type="EMBL" id="KAK0995772.1"/>
    </source>
</evidence>
<dbReference type="Pfam" id="PF10104">
    <property type="entry name" value="Brr6_like_C_C"/>
    <property type="match status" value="1"/>
</dbReference>
<feature type="compositionally biased region" description="Basic residues" evidence="1">
    <location>
        <begin position="203"/>
        <end position="220"/>
    </location>
</feature>
<dbReference type="GO" id="GO:0006998">
    <property type="term" value="P:nuclear envelope organization"/>
    <property type="evidence" value="ECO:0007669"/>
    <property type="project" value="InterPro"/>
</dbReference>
<organism evidence="4 5">
    <name type="scientific">Friedmanniomyces endolithicus</name>
    <dbReference type="NCBI Taxonomy" id="329885"/>
    <lineage>
        <taxon>Eukaryota</taxon>
        <taxon>Fungi</taxon>
        <taxon>Dikarya</taxon>
        <taxon>Ascomycota</taxon>
        <taxon>Pezizomycotina</taxon>
        <taxon>Dothideomycetes</taxon>
        <taxon>Dothideomycetidae</taxon>
        <taxon>Mycosphaerellales</taxon>
        <taxon>Teratosphaeriaceae</taxon>
        <taxon>Friedmanniomyces</taxon>
    </lineage>
</organism>
<feature type="transmembrane region" description="Helical" evidence="2">
    <location>
        <begin position="395"/>
        <end position="417"/>
    </location>
</feature>
<keyword evidence="2" id="KW-0812">Transmembrane</keyword>
<dbReference type="EMBL" id="JAUJLE010000051">
    <property type="protein sequence ID" value="KAK0995772.1"/>
    <property type="molecule type" value="Genomic_DNA"/>
</dbReference>
<evidence type="ECO:0000256" key="1">
    <source>
        <dbReference type="SAM" id="MobiDB-lite"/>
    </source>
</evidence>
<dbReference type="GO" id="GO:0055088">
    <property type="term" value="P:lipid homeostasis"/>
    <property type="evidence" value="ECO:0007669"/>
    <property type="project" value="InterPro"/>
</dbReference>
<feature type="compositionally biased region" description="Pro residues" evidence="1">
    <location>
        <begin position="430"/>
        <end position="439"/>
    </location>
</feature>